<dbReference type="PROSITE" id="PS51874">
    <property type="entry name" value="PCV_3C_PRO"/>
    <property type="match status" value="1"/>
</dbReference>
<dbReference type="InterPro" id="IPR004005">
    <property type="entry name" value="Calicivirus_coat"/>
</dbReference>
<dbReference type="InterPro" id="IPR014759">
    <property type="entry name" value="Helicase_SF3_ssRNA_vir"/>
</dbReference>
<proteinExistence type="predicted"/>
<keyword evidence="18" id="KW-1035">Host cytoplasm</keyword>
<dbReference type="Gene3D" id="3.30.70.270">
    <property type="match status" value="1"/>
</dbReference>
<keyword evidence="15" id="KW-0067">ATP-binding</keyword>
<keyword evidence="7" id="KW-0167">Capsid protein</keyword>
<dbReference type="Pfam" id="PF00680">
    <property type="entry name" value="RdRP_1"/>
    <property type="match status" value="1"/>
</dbReference>
<feature type="domain" description="RdRp catalytic" evidence="21">
    <location>
        <begin position="1508"/>
        <end position="1634"/>
    </location>
</feature>
<organism evidence="24">
    <name type="scientific">Wenling yellow goosefish calicivirus</name>
    <dbReference type="NCBI Taxonomy" id="2116392"/>
    <lineage>
        <taxon>Viruses</taxon>
        <taxon>Riboviria</taxon>
        <taxon>Orthornavirae</taxon>
        <taxon>Pisuviricota</taxon>
        <taxon>Pisoniviricetes</taxon>
        <taxon>Picornavirales</taxon>
        <taxon>Caliciviridae</taxon>
    </lineage>
</organism>
<evidence type="ECO:0000259" key="22">
    <source>
        <dbReference type="PROSITE" id="PS51218"/>
    </source>
</evidence>
<dbReference type="GO" id="GO:0005524">
    <property type="term" value="F:ATP binding"/>
    <property type="evidence" value="ECO:0007669"/>
    <property type="project" value="UniProtKB-KW"/>
</dbReference>
<dbReference type="CDD" id="cd23192">
    <property type="entry name" value="Caliciviridae_RdRp"/>
    <property type="match status" value="1"/>
</dbReference>
<dbReference type="GO" id="GO:0030430">
    <property type="term" value="C:host cell cytoplasm"/>
    <property type="evidence" value="ECO:0007669"/>
    <property type="project" value="UniProtKB-SubCell"/>
</dbReference>
<evidence type="ECO:0000313" key="24">
    <source>
        <dbReference type="EMBL" id="AVM87220.1"/>
    </source>
</evidence>
<dbReference type="Pfam" id="PF00910">
    <property type="entry name" value="RNA_helicase"/>
    <property type="match status" value="1"/>
</dbReference>
<evidence type="ECO:0000256" key="8">
    <source>
        <dbReference type="ARBA" id="ARBA00022670"/>
    </source>
</evidence>
<keyword evidence="8" id="KW-0645">Protease</keyword>
<comment type="catalytic activity">
    <reaction evidence="19">
        <text>a ribonucleoside 5'-triphosphate + H2O = a ribonucleoside 5'-diphosphate + phosphate + H(+)</text>
        <dbReference type="Rhea" id="RHEA:23680"/>
        <dbReference type="ChEBI" id="CHEBI:15377"/>
        <dbReference type="ChEBI" id="CHEBI:15378"/>
        <dbReference type="ChEBI" id="CHEBI:43474"/>
        <dbReference type="ChEBI" id="CHEBI:57930"/>
        <dbReference type="ChEBI" id="CHEBI:61557"/>
        <dbReference type="EC" id="3.6.1.15"/>
    </reaction>
</comment>
<keyword evidence="10" id="KW-0548">Nucleotidyltransferase</keyword>
<dbReference type="InterPro" id="IPR027417">
    <property type="entry name" value="P-loop_NTPase"/>
</dbReference>
<keyword evidence="16" id="KW-0946">Virion</keyword>
<dbReference type="InterPro" id="IPR043504">
    <property type="entry name" value="Peptidase_S1_PA_chymotrypsin"/>
</dbReference>
<feature type="domain" description="Peptidase C3" evidence="23">
    <location>
        <begin position="1055"/>
        <end position="1248"/>
    </location>
</feature>
<evidence type="ECO:0000256" key="3">
    <source>
        <dbReference type="ARBA" id="ARBA00020107"/>
    </source>
</evidence>
<accession>A0A2P1GMK5</accession>
<dbReference type="SUPFAM" id="SSF56672">
    <property type="entry name" value="DNA/RNA polymerases"/>
    <property type="match status" value="1"/>
</dbReference>
<keyword evidence="17" id="KW-0693">Viral RNA replication</keyword>
<evidence type="ECO:0000256" key="10">
    <source>
        <dbReference type="ARBA" id="ARBA00022695"/>
    </source>
</evidence>
<evidence type="ECO:0000256" key="6">
    <source>
        <dbReference type="ARBA" id="ARBA00022553"/>
    </source>
</evidence>
<dbReference type="GO" id="GO:0019028">
    <property type="term" value="C:viral capsid"/>
    <property type="evidence" value="ECO:0007669"/>
    <property type="project" value="UniProtKB-KW"/>
</dbReference>
<dbReference type="InterPro" id="IPR044067">
    <property type="entry name" value="PCV_3C_PRO"/>
</dbReference>
<dbReference type="GO" id="GO:0004197">
    <property type="term" value="F:cysteine-type endopeptidase activity"/>
    <property type="evidence" value="ECO:0007669"/>
    <property type="project" value="InterPro"/>
</dbReference>
<dbReference type="GO" id="GO:0003724">
    <property type="term" value="F:RNA helicase activity"/>
    <property type="evidence" value="ECO:0007669"/>
    <property type="project" value="InterPro"/>
</dbReference>
<feature type="compositionally biased region" description="Polar residues" evidence="20">
    <location>
        <begin position="1988"/>
        <end position="1999"/>
    </location>
</feature>
<dbReference type="PROSITE" id="PS51218">
    <property type="entry name" value="SF3_HELICASE_2"/>
    <property type="match status" value="1"/>
</dbReference>
<dbReference type="Gene3D" id="1.20.960.20">
    <property type="match status" value="1"/>
</dbReference>
<feature type="region of interest" description="Disordered" evidence="20">
    <location>
        <begin position="1963"/>
        <end position="1999"/>
    </location>
</feature>
<dbReference type="Gene3D" id="2.40.10.10">
    <property type="entry name" value="Trypsin-like serine proteases"/>
    <property type="match status" value="1"/>
</dbReference>
<dbReference type="Pfam" id="PF00915">
    <property type="entry name" value="Calici_coat"/>
    <property type="match status" value="1"/>
</dbReference>
<dbReference type="InterPro" id="IPR000605">
    <property type="entry name" value="Helicase_SF3_ssDNA/RNA_vir"/>
</dbReference>
<dbReference type="GO" id="GO:0006351">
    <property type="term" value="P:DNA-templated transcription"/>
    <property type="evidence" value="ECO:0007669"/>
    <property type="project" value="InterPro"/>
</dbReference>
<dbReference type="InterPro" id="IPR043502">
    <property type="entry name" value="DNA/RNA_pol_sf"/>
</dbReference>
<evidence type="ECO:0000256" key="19">
    <source>
        <dbReference type="ARBA" id="ARBA00047631"/>
    </source>
</evidence>
<dbReference type="Gene3D" id="2.60.120.20">
    <property type="match status" value="1"/>
</dbReference>
<dbReference type="GO" id="GO:0003968">
    <property type="term" value="F:RNA-directed RNA polymerase activity"/>
    <property type="evidence" value="ECO:0007669"/>
    <property type="project" value="UniProtKB-KW"/>
</dbReference>
<evidence type="ECO:0000256" key="14">
    <source>
        <dbReference type="ARBA" id="ARBA00022807"/>
    </source>
</evidence>
<dbReference type="CDD" id="cd00205">
    <property type="entry name" value="rhv_like"/>
    <property type="match status" value="1"/>
</dbReference>
<dbReference type="InterPro" id="IPR001205">
    <property type="entry name" value="RNA-dir_pol_C"/>
</dbReference>
<keyword evidence="5" id="KW-0191">Covalent protein-RNA linkage</keyword>
<keyword evidence="11" id="KW-0547">Nucleotide-binding</keyword>
<dbReference type="PRINTS" id="PR00918">
    <property type="entry name" value="CALICVIRUSNS"/>
</dbReference>
<dbReference type="GO" id="GO:0017111">
    <property type="term" value="F:ribonucleoside triphosphate phosphatase activity"/>
    <property type="evidence" value="ECO:0007669"/>
    <property type="project" value="UniProtKB-EC"/>
</dbReference>
<sequence>MFSKLSKTAVLEVEGAAKLFQKIKPINFCNLVGQLFACSTFMEATAILAAFMELYDLFWCSPLLSSALSTIADMVVNWWNKTSTPRPTADDNGMLVLGKRAYVHIGGKDLGVVQHLVSLLGLNVTTDPKLADIVVVGVVVVSRLATDREAAIDSLPTEVQCKPRYLLYLHHDVTPSFQLERSGDSSNFFFHETKGGWYEHAKNDRGLEKFIAWLNLHLQMPVLQVAVSDFGPDGSYFGYIVGAVIAIFGLVTTDLRGKQGFGSCVTGIMDHCAKNVKNVDTLSNQFPRLIGDVKDIVLRTMGREELTVHGRVLKKVELLFQQLRGFATDLDNKAPLIMPKKSKLNKLKAEIEAIRSELVGTTQNKDPTVGKMMGDSIDLYNKIMAKLDHITEIIPFRTMPVLVVLAGPPGAGKTKLAKHLAYLLTKDADSPNGDYETMNLDIDHFDSYHNSRAVIIEDIGKQDITKDMSMLQNFCDTSLYHLNGDLITNKCMGFTSEYIICTTNAVNLYKPSMTDPMAKARRVDIHLHVTNPALEKFCANNAGTHPRTPAELATIFKSDYSHLKLKLLPFASVDWHGIQHSSVDKGKKPTKAPIYEQAVQGIVNMSADLNRTRRGEFEAQVQMSGIVLNPLIRVQAANTPCILLVGDPGSGKTYTLRKCSLRKEFHVLDDISLSETTFDEAFQTIKAHELSSDDTPFILTANRDALNSILANKTPDIVKAFHRKIILTYSYKFNRSGMFFLSTYKPQDVLERPSDYDSMVTITDQDGVVCTITQVLDQIEATSSISVKNVLRSVPYIADFSPTAYVRTDSSFLDYANMTPSQALSCVVSLDSSLSMAQLTALFRKVVLQLTTENRVFRTEGDIIKFVNQNAIVVDFGGIIELQLRDIHFYIACEPGKSVFAFKKGVLTNVGQKPDGSYYIKEDVVVEMPASIRRVVHQLAEDEVDIPFSDTLLPEFTWLDTLLFLGKSLSAGLAIGALTTMHIRQARIEELSDFQMGRKLTKEEYDKLVGLGVIKRNPDIISAKDQRLIAAAISDDFEETTWDTFEEVDYGQRIEWESNSIVTLMRKHTVPIWGSENVQLGWGIRTDNRIICNRHVLALADSWGEEHHSIASTIDGKKTGSTNTDTAFFRLNESVSRVRDITKHFLTSEKQLPTGAAAFIGTDGCTVFIPAEIETFSTYKIANVKILGYKMLKKHSLACATPIKNDTQPGDCGSPIFTVIDGSLKIIAIHSGASADRFFCSTLTSAFLATLQSGGVELPPVSVEVVLDRKPRVSAGTKIYRSPFHSGIENLIKEPCVMSPLDTRAPTPKTYAMLLNEQIQRFDRPHPSIDEDLLSECVDELIDWFSQKLRSKNYQLTHLSFSEAINSIDYSTGPGAEFVEQGVTSKGIMVTQDIFGRYHLNGKKASVFNALYSDLDIATKIHNARYKPLFSAALKDEVLPREKIYDINKFKTRVIIASPMHVTVMGRQLTGNFYDFFSTHPGTTPIAVGVNPHSETWTVMALELLKFQCHADLDFSRWDTTQSREMMMAVDEVIEGCYRNAGSLRLEQMRKFHEFMETPRVQVDNTIYQFGRGMISGRPGTSVNNSLAHMLYFIYFFKQRSPLVSADWLFDEFCMYAYGDDLILGMKPEYGDRFLLDYTTHLEEHWGLVPTSASKDGKPHLVPFSELSFIKRKFREDGHRFWAPLEVASIEQQLEFVRAPGVHDWFREPLRVAHMSEEGVTNLVENVLLEAHHHGKEFYDKIRERVIDSAASRQLKLPVLATYRAMDGFLKSGVPLSPQTLGYTQVKDSADIIQLQSFDMSTTHIFDKLSMDLAKLDLEMKCTTKLGDGKVTFRLEAAGTGVEGVGPDLDSARQIASSQMYEICADLFKAPIPQDISWVQILNSYKTAFVLTVEYTTSTNPCRPPTFTSTVTVGNISERATSTSIIGSRQAAARCMVENMIKRLTPVGIARLQSGSPALISCEDPPTLDDWDLDDDNPAAEWEPVDGQLQSGTPDQSSLPGVPANVVALPTEVLEVIPVPTPGLDATGMTVGSVNNLDEMVYAEFVGAPQGNFTISSEQPIGSSLWQGVIDYNLNIWTAFYSSIYMAWAGGFELMLVLAANAFTAGKIVIAFLPPGIDPENVVGDQILAFPKRIIDVRSAEPIVFVASDIRQVLWHRVGDSSPNGNGGTIVIRVLNDLRGSTDAPYTIQARILSKPCMEFKFAFLIPPQSRDLPVLTDLTDQVKIAFAEPTYAGRLTLPVNGMKTLPSTTQSLTSATFGVAGFDGKYLAGGSPWGSSNGRGPATVNTGGSITLFNFDGTASGGDEAPSDWAIDAHGSVPGQDAGYLLDTSDSSANFMISADGFFTTTAGPGAVTLQMHLDNLVDNTSSASAFTIPFPAESYLAFIVPQSHGSDLISLTTENWNQLAITGAFLNLTKSQCILCLIWDKTHDISVGIAKIYPQGVITTSATASSVVFSNVELRYLSVAPISTKPGLATARAFGYAQEFVPTR</sequence>
<evidence type="ECO:0000256" key="12">
    <source>
        <dbReference type="ARBA" id="ARBA00022801"/>
    </source>
</evidence>
<evidence type="ECO:0000256" key="5">
    <source>
        <dbReference type="ARBA" id="ARBA00022520"/>
    </source>
</evidence>
<reference evidence="24" key="1">
    <citation type="journal article" date="2018" name="Nature">
        <title>The evolutionary history of vertebrate RNA viruses.</title>
        <authorList>
            <person name="Shi M."/>
            <person name="Lin X.D."/>
            <person name="Chen X."/>
            <person name="Tian J.H."/>
            <person name="Chen L.J."/>
            <person name="Li K."/>
            <person name="Wang W."/>
            <person name="Eden J.S."/>
            <person name="Shen J.J."/>
            <person name="Liu L."/>
            <person name="Holmes E.C."/>
            <person name="Zhang Y.Z."/>
        </authorList>
    </citation>
    <scope>NUCLEOTIDE SEQUENCE</scope>
    <source>
        <strain evidence="24">XYHYC192125</strain>
    </source>
</reference>
<dbReference type="InterPro" id="IPR003593">
    <property type="entry name" value="AAA+_ATPase"/>
</dbReference>
<dbReference type="GO" id="GO:0006508">
    <property type="term" value="P:proteolysis"/>
    <property type="evidence" value="ECO:0007669"/>
    <property type="project" value="UniProtKB-KW"/>
</dbReference>
<dbReference type="SMART" id="SM00382">
    <property type="entry name" value="AAA"/>
    <property type="match status" value="1"/>
</dbReference>
<dbReference type="InterPro" id="IPR033703">
    <property type="entry name" value="Rhv-like"/>
</dbReference>
<evidence type="ECO:0000256" key="7">
    <source>
        <dbReference type="ARBA" id="ARBA00022561"/>
    </source>
</evidence>
<evidence type="ECO:0000256" key="13">
    <source>
        <dbReference type="ARBA" id="ARBA00022806"/>
    </source>
</evidence>
<evidence type="ECO:0000256" key="16">
    <source>
        <dbReference type="ARBA" id="ARBA00022844"/>
    </source>
</evidence>
<comment type="subcellular location">
    <subcellularLocation>
        <location evidence="1">Host cytoplasm</location>
    </subcellularLocation>
    <subcellularLocation>
        <location evidence="2">Virion</location>
    </subcellularLocation>
</comment>
<keyword evidence="14" id="KW-0788">Thiol protease</keyword>
<dbReference type="InterPro" id="IPR009003">
    <property type="entry name" value="Peptidase_S1_PA"/>
</dbReference>
<dbReference type="InterPro" id="IPR029053">
    <property type="entry name" value="Viral_coat"/>
</dbReference>
<protein>
    <recommendedName>
        <fullName evidence="3">Genome polyprotein</fullName>
    </recommendedName>
</protein>
<evidence type="ECO:0000259" key="23">
    <source>
        <dbReference type="PROSITE" id="PS51874"/>
    </source>
</evidence>
<dbReference type="GO" id="GO:0003723">
    <property type="term" value="F:RNA binding"/>
    <property type="evidence" value="ECO:0007669"/>
    <property type="project" value="InterPro"/>
</dbReference>
<dbReference type="SUPFAM" id="SSF52540">
    <property type="entry name" value="P-loop containing nucleoside triphosphate hydrolases"/>
    <property type="match status" value="1"/>
</dbReference>
<evidence type="ECO:0000256" key="11">
    <source>
        <dbReference type="ARBA" id="ARBA00022741"/>
    </source>
</evidence>
<dbReference type="EMBL" id="MG599972">
    <property type="protein sequence ID" value="AVM87220.1"/>
    <property type="molecule type" value="Genomic_RNA"/>
</dbReference>
<evidence type="ECO:0000256" key="18">
    <source>
        <dbReference type="ARBA" id="ARBA00023200"/>
    </source>
</evidence>
<dbReference type="InterPro" id="IPR007094">
    <property type="entry name" value="RNA-dir_pol_PSvirus"/>
</dbReference>
<keyword evidence="6" id="KW-0597">Phosphoprotein</keyword>
<evidence type="ECO:0000256" key="15">
    <source>
        <dbReference type="ARBA" id="ARBA00022840"/>
    </source>
</evidence>
<keyword evidence="12" id="KW-0378">Hydrolase</keyword>
<keyword evidence="9" id="KW-0808">Transferase</keyword>
<dbReference type="SUPFAM" id="SSF50494">
    <property type="entry name" value="Trypsin-like serine proteases"/>
    <property type="match status" value="1"/>
</dbReference>
<feature type="compositionally biased region" description="Acidic residues" evidence="20">
    <location>
        <begin position="1966"/>
        <end position="1978"/>
    </location>
</feature>
<dbReference type="InterPro" id="IPR004004">
    <property type="entry name" value="Helic/Pol/Pept_Calicivir-typ"/>
</dbReference>
<dbReference type="GO" id="GO:0039694">
    <property type="term" value="P:viral RNA genome replication"/>
    <property type="evidence" value="ECO:0007669"/>
    <property type="project" value="InterPro"/>
</dbReference>
<feature type="domain" description="SF3 helicase" evidence="22">
    <location>
        <begin position="380"/>
        <end position="544"/>
    </location>
</feature>
<name>A0A2P1GMK5_9CALI</name>
<evidence type="ECO:0000256" key="9">
    <source>
        <dbReference type="ARBA" id="ARBA00022679"/>
    </source>
</evidence>
<evidence type="ECO:0000256" key="1">
    <source>
        <dbReference type="ARBA" id="ARBA00004192"/>
    </source>
</evidence>
<dbReference type="SUPFAM" id="SSF88633">
    <property type="entry name" value="Positive stranded ssRNA viruses"/>
    <property type="match status" value="1"/>
</dbReference>
<dbReference type="InterPro" id="IPR043128">
    <property type="entry name" value="Rev_trsase/Diguanyl_cyclase"/>
</dbReference>
<dbReference type="PROSITE" id="PS50507">
    <property type="entry name" value="RDRP_SSRNA_POS"/>
    <property type="match status" value="1"/>
</dbReference>
<evidence type="ECO:0000256" key="20">
    <source>
        <dbReference type="SAM" id="MobiDB-lite"/>
    </source>
</evidence>
<evidence type="ECO:0000256" key="2">
    <source>
        <dbReference type="ARBA" id="ARBA00004328"/>
    </source>
</evidence>
<evidence type="ECO:0000259" key="21">
    <source>
        <dbReference type="PROSITE" id="PS50507"/>
    </source>
</evidence>
<keyword evidence="13" id="KW-0347">Helicase</keyword>
<evidence type="ECO:0000256" key="17">
    <source>
        <dbReference type="ARBA" id="ARBA00022953"/>
    </source>
</evidence>
<keyword evidence="4" id="KW-0696">RNA-directed RNA polymerase</keyword>
<evidence type="ECO:0000256" key="4">
    <source>
        <dbReference type="ARBA" id="ARBA00022484"/>
    </source>
</evidence>
<dbReference type="Gene3D" id="3.40.50.300">
    <property type="entry name" value="P-loop containing nucleotide triphosphate hydrolases"/>
    <property type="match status" value="1"/>
</dbReference>
<dbReference type="SUPFAM" id="SSF54768">
    <property type="entry name" value="dsRNA-binding domain-like"/>
    <property type="match status" value="1"/>
</dbReference>